<gene>
    <name evidence="1" type="ORF">OsI_39221</name>
</gene>
<dbReference type="HOGENOM" id="CLU_098821_0_0_1"/>
<sequence>MASTRLVASAARRAAAACRAARAAVARHDAAAASRAARLAEAAACRAARLAAAAAAADVSDRLSIRYSSEPPDDGKCLTAEDVESDEAVWALYERFCKSYKLKRDHAEMARRFETFKSSANSVHTWSSYEHKDLDGLACAKERRDLGLSVERWFLLKGLFSEFQSMKENHLPACL</sequence>
<evidence type="ECO:0000313" key="1">
    <source>
        <dbReference type="EMBL" id="EAY83994.1"/>
    </source>
</evidence>
<accession>A2ZN10</accession>
<keyword evidence="2" id="KW-1185">Reference proteome</keyword>
<proteinExistence type="predicted"/>
<evidence type="ECO:0000313" key="2">
    <source>
        <dbReference type="Proteomes" id="UP000007015"/>
    </source>
</evidence>
<reference evidence="1 2" key="1">
    <citation type="journal article" date="2005" name="PLoS Biol.">
        <title>The genomes of Oryza sativa: a history of duplications.</title>
        <authorList>
            <person name="Yu J."/>
            <person name="Wang J."/>
            <person name="Lin W."/>
            <person name="Li S."/>
            <person name="Li H."/>
            <person name="Zhou J."/>
            <person name="Ni P."/>
            <person name="Dong W."/>
            <person name="Hu S."/>
            <person name="Zeng C."/>
            <person name="Zhang J."/>
            <person name="Zhang Y."/>
            <person name="Li R."/>
            <person name="Xu Z."/>
            <person name="Li S."/>
            <person name="Li X."/>
            <person name="Zheng H."/>
            <person name="Cong L."/>
            <person name="Lin L."/>
            <person name="Yin J."/>
            <person name="Geng J."/>
            <person name="Li G."/>
            <person name="Shi J."/>
            <person name="Liu J."/>
            <person name="Lv H."/>
            <person name="Li J."/>
            <person name="Wang J."/>
            <person name="Deng Y."/>
            <person name="Ran L."/>
            <person name="Shi X."/>
            <person name="Wang X."/>
            <person name="Wu Q."/>
            <person name="Li C."/>
            <person name="Ren X."/>
            <person name="Wang J."/>
            <person name="Wang X."/>
            <person name="Li D."/>
            <person name="Liu D."/>
            <person name="Zhang X."/>
            <person name="Ji Z."/>
            <person name="Zhao W."/>
            <person name="Sun Y."/>
            <person name="Zhang Z."/>
            <person name="Bao J."/>
            <person name="Han Y."/>
            <person name="Dong L."/>
            <person name="Ji J."/>
            <person name="Chen P."/>
            <person name="Wu S."/>
            <person name="Liu J."/>
            <person name="Xiao Y."/>
            <person name="Bu D."/>
            <person name="Tan J."/>
            <person name="Yang L."/>
            <person name="Ye C."/>
            <person name="Zhang J."/>
            <person name="Xu J."/>
            <person name="Zhou Y."/>
            <person name="Yu Y."/>
            <person name="Zhang B."/>
            <person name="Zhuang S."/>
            <person name="Wei H."/>
            <person name="Liu B."/>
            <person name="Lei M."/>
            <person name="Yu H."/>
            <person name="Li Y."/>
            <person name="Xu H."/>
            <person name="Wei S."/>
            <person name="He X."/>
            <person name="Fang L."/>
            <person name="Zhang Z."/>
            <person name="Zhang Y."/>
            <person name="Huang X."/>
            <person name="Su Z."/>
            <person name="Tong W."/>
            <person name="Li J."/>
            <person name="Tong Z."/>
            <person name="Li S."/>
            <person name="Ye J."/>
            <person name="Wang L."/>
            <person name="Fang L."/>
            <person name="Lei T."/>
            <person name="Chen C."/>
            <person name="Chen H."/>
            <person name="Xu Z."/>
            <person name="Li H."/>
            <person name="Huang H."/>
            <person name="Zhang F."/>
            <person name="Xu H."/>
            <person name="Li N."/>
            <person name="Zhao C."/>
            <person name="Li S."/>
            <person name="Dong L."/>
            <person name="Huang Y."/>
            <person name="Li L."/>
            <person name="Xi Y."/>
            <person name="Qi Q."/>
            <person name="Li W."/>
            <person name="Zhang B."/>
            <person name="Hu W."/>
            <person name="Zhang Y."/>
            <person name="Tian X."/>
            <person name="Jiao Y."/>
            <person name="Liang X."/>
            <person name="Jin J."/>
            <person name="Gao L."/>
            <person name="Zheng W."/>
            <person name="Hao B."/>
            <person name="Liu S."/>
            <person name="Wang W."/>
            <person name="Yuan L."/>
            <person name="Cao M."/>
            <person name="McDermott J."/>
            <person name="Samudrala R."/>
            <person name="Wang J."/>
            <person name="Wong G.K."/>
            <person name="Yang H."/>
        </authorList>
    </citation>
    <scope>NUCLEOTIDE SEQUENCE [LARGE SCALE GENOMIC DNA]</scope>
    <source>
        <strain evidence="2">cv. 93-11</strain>
    </source>
</reference>
<organism evidence="1 2">
    <name type="scientific">Oryza sativa subsp. indica</name>
    <name type="common">Rice</name>
    <dbReference type="NCBI Taxonomy" id="39946"/>
    <lineage>
        <taxon>Eukaryota</taxon>
        <taxon>Viridiplantae</taxon>
        <taxon>Streptophyta</taxon>
        <taxon>Embryophyta</taxon>
        <taxon>Tracheophyta</taxon>
        <taxon>Spermatophyta</taxon>
        <taxon>Magnoliopsida</taxon>
        <taxon>Liliopsida</taxon>
        <taxon>Poales</taxon>
        <taxon>Poaceae</taxon>
        <taxon>BOP clade</taxon>
        <taxon>Oryzoideae</taxon>
        <taxon>Oryzeae</taxon>
        <taxon>Oryzinae</taxon>
        <taxon>Oryza</taxon>
        <taxon>Oryza sativa</taxon>
    </lineage>
</organism>
<dbReference type="OMA" id="CAKERRD"/>
<dbReference type="AlphaFoldDB" id="A2ZN10"/>
<dbReference type="STRING" id="39946.A2ZN10"/>
<protein>
    <submittedName>
        <fullName evidence="1">Uncharacterized protein</fullName>
    </submittedName>
</protein>
<dbReference type="Gramene" id="BGIOSGA035783-TA">
    <property type="protein sequence ID" value="BGIOSGA035783-PA"/>
    <property type="gene ID" value="BGIOSGA035783"/>
</dbReference>
<dbReference type="Proteomes" id="UP000007015">
    <property type="component" value="Chromosome 12"/>
</dbReference>
<dbReference type="EMBL" id="CM000137">
    <property type="protein sequence ID" value="EAY83994.1"/>
    <property type="molecule type" value="Genomic_DNA"/>
</dbReference>
<name>A2ZN10_ORYSI</name>